<evidence type="ECO:0008006" key="3">
    <source>
        <dbReference type="Google" id="ProtNLM"/>
    </source>
</evidence>
<name>A0AAN8PMF9_PATCE</name>
<dbReference type="PANTHER" id="PTHR33050">
    <property type="entry name" value="REVERSE TRANSCRIPTASE DOMAIN-CONTAINING PROTEIN"/>
    <property type="match status" value="1"/>
</dbReference>
<sequence length="314" mass="36115">MGAKNTSHCESLMLVFSGICEEIGVPLAKEKTVGPVTRLTFLGIDIDTEEFRLRIPDDKLVKMVVCLKNLVGKRKVTLHELQSLTGTLNFVCRAVRPGRAFLRRMYDAMCGIREKHHYIRITKSLREDMLTWLHFLENFNGETFFPESEWLSSDNLNLFTDSSGNGLLGCGAYFAGQWVYFGWPKAWENKSILADITFLELVPIVIALELWGFRFSNKRLLLHVDNMALVRILNTCTSKSKRVMSLIRPLLMVFLKHNIVFRATHVRSQDNGICDSISRQQWERFRQLAPEADENPLNVPNNIIEKIYSMKLTD</sequence>
<dbReference type="EMBL" id="JAZGQO010000008">
    <property type="protein sequence ID" value="KAK6179624.1"/>
    <property type="molecule type" value="Genomic_DNA"/>
</dbReference>
<reference evidence="1 2" key="1">
    <citation type="submission" date="2024-01" db="EMBL/GenBank/DDBJ databases">
        <title>The genome of the rayed Mediterranean limpet Patella caerulea (Linnaeus, 1758).</title>
        <authorList>
            <person name="Anh-Thu Weber A."/>
            <person name="Halstead-Nussloch G."/>
        </authorList>
    </citation>
    <scope>NUCLEOTIDE SEQUENCE [LARGE SCALE GENOMIC DNA]</scope>
    <source>
        <strain evidence="1">AATW-2023a</strain>
        <tissue evidence="1">Whole specimen</tissue>
    </source>
</reference>
<dbReference type="Proteomes" id="UP001347796">
    <property type="component" value="Unassembled WGS sequence"/>
</dbReference>
<dbReference type="PANTHER" id="PTHR33050:SF8">
    <property type="entry name" value="REVERSE TRANSCRIPTASE DOMAIN-CONTAINING PROTEIN"/>
    <property type="match status" value="1"/>
</dbReference>
<dbReference type="SUPFAM" id="SSF56672">
    <property type="entry name" value="DNA/RNA polymerases"/>
    <property type="match status" value="1"/>
</dbReference>
<comment type="caution">
    <text evidence="1">The sequence shown here is derived from an EMBL/GenBank/DDBJ whole genome shotgun (WGS) entry which is preliminary data.</text>
</comment>
<accession>A0AAN8PMF9</accession>
<evidence type="ECO:0000313" key="2">
    <source>
        <dbReference type="Proteomes" id="UP001347796"/>
    </source>
</evidence>
<gene>
    <name evidence="1" type="ORF">SNE40_011940</name>
</gene>
<dbReference type="AlphaFoldDB" id="A0AAN8PMF9"/>
<evidence type="ECO:0000313" key="1">
    <source>
        <dbReference type="EMBL" id="KAK6179624.1"/>
    </source>
</evidence>
<proteinExistence type="predicted"/>
<dbReference type="CDD" id="cd09275">
    <property type="entry name" value="RNase_HI_RT_DIRS1"/>
    <property type="match status" value="1"/>
</dbReference>
<organism evidence="1 2">
    <name type="scientific">Patella caerulea</name>
    <name type="common">Rayed Mediterranean limpet</name>
    <dbReference type="NCBI Taxonomy" id="87958"/>
    <lineage>
        <taxon>Eukaryota</taxon>
        <taxon>Metazoa</taxon>
        <taxon>Spiralia</taxon>
        <taxon>Lophotrochozoa</taxon>
        <taxon>Mollusca</taxon>
        <taxon>Gastropoda</taxon>
        <taxon>Patellogastropoda</taxon>
        <taxon>Patelloidea</taxon>
        <taxon>Patellidae</taxon>
        <taxon>Patella</taxon>
    </lineage>
</organism>
<dbReference type="InterPro" id="IPR043502">
    <property type="entry name" value="DNA/RNA_pol_sf"/>
</dbReference>
<dbReference type="InterPro" id="IPR052055">
    <property type="entry name" value="Hepadnavirus_pol/RT"/>
</dbReference>
<protein>
    <recommendedName>
        <fullName evidence="3">Reverse transcriptase RNase H-like domain-containing protein</fullName>
    </recommendedName>
</protein>
<keyword evidence="2" id="KW-1185">Reference proteome</keyword>